<sequence length="91" mass="10115">MAMYTTRVEILGSKEENIYHKIDNLMKAAGFGKTIQLTSRSPIHELPVGYYNWIGEVNPNAVLEAAINATMHISKKVKIMVNRADGIRGLA</sequence>
<keyword evidence="2" id="KW-1185">Reference proteome</keyword>
<evidence type="ECO:0000313" key="1">
    <source>
        <dbReference type="EMBL" id="WCT10213.1"/>
    </source>
</evidence>
<accession>A0ABY7T1U2</accession>
<proteinExistence type="predicted"/>
<organism evidence="1 2">
    <name type="scientific">Mucilaginibacter jinjuensis</name>
    <dbReference type="NCBI Taxonomy" id="1176721"/>
    <lineage>
        <taxon>Bacteria</taxon>
        <taxon>Pseudomonadati</taxon>
        <taxon>Bacteroidota</taxon>
        <taxon>Sphingobacteriia</taxon>
        <taxon>Sphingobacteriales</taxon>
        <taxon>Sphingobacteriaceae</taxon>
        <taxon>Mucilaginibacter</taxon>
    </lineage>
</organism>
<dbReference type="RefSeq" id="WP_273628349.1">
    <property type="nucleotide sequence ID" value="NZ_CP117167.1"/>
</dbReference>
<protein>
    <submittedName>
        <fullName evidence="1">Uncharacterized protein</fullName>
    </submittedName>
</protein>
<dbReference type="EMBL" id="CP117167">
    <property type="protein sequence ID" value="WCT10213.1"/>
    <property type="molecule type" value="Genomic_DNA"/>
</dbReference>
<gene>
    <name evidence="1" type="ORF">PQO05_15870</name>
</gene>
<name>A0ABY7T1U2_9SPHI</name>
<dbReference type="Proteomes" id="UP001216139">
    <property type="component" value="Chromosome"/>
</dbReference>
<evidence type="ECO:0000313" key="2">
    <source>
        <dbReference type="Proteomes" id="UP001216139"/>
    </source>
</evidence>
<reference evidence="1 2" key="1">
    <citation type="submission" date="2023-02" db="EMBL/GenBank/DDBJ databases">
        <title>Genome sequence of Mucilaginibacter jinjuensis strain KACC 16571.</title>
        <authorList>
            <person name="Kim S."/>
            <person name="Heo J."/>
            <person name="Kwon S.-W."/>
        </authorList>
    </citation>
    <scope>NUCLEOTIDE SEQUENCE [LARGE SCALE GENOMIC DNA]</scope>
    <source>
        <strain evidence="1 2">KACC 16571</strain>
    </source>
</reference>